<evidence type="ECO:0000256" key="3">
    <source>
        <dbReference type="ARBA" id="ARBA00022525"/>
    </source>
</evidence>
<name>A0AAN9V3A5_9ORTH</name>
<protein>
    <submittedName>
        <fullName evidence="7">Uncharacterized protein</fullName>
    </submittedName>
</protein>
<dbReference type="InterPro" id="IPR031420">
    <property type="entry name" value="UPF0669"/>
</dbReference>
<evidence type="ECO:0000256" key="6">
    <source>
        <dbReference type="SAM" id="SignalP"/>
    </source>
</evidence>
<dbReference type="EMBL" id="JAZDUA010000729">
    <property type="protein sequence ID" value="KAK7789630.1"/>
    <property type="molecule type" value="Genomic_DNA"/>
</dbReference>
<evidence type="ECO:0000256" key="2">
    <source>
        <dbReference type="ARBA" id="ARBA00008960"/>
    </source>
</evidence>
<keyword evidence="5" id="KW-0325">Glycoprotein</keyword>
<gene>
    <name evidence="7" type="ORF">R5R35_012327</name>
</gene>
<comment type="similarity">
    <text evidence="2">Belongs to the UPF0669 family.</text>
</comment>
<accession>A0AAN9V3A5</accession>
<proteinExistence type="inferred from homology"/>
<evidence type="ECO:0000313" key="8">
    <source>
        <dbReference type="Proteomes" id="UP001378592"/>
    </source>
</evidence>
<dbReference type="PANTHER" id="PTHR31703:SF2">
    <property type="entry name" value="UPF0669 PROTEIN C6ORF120"/>
    <property type="match status" value="1"/>
</dbReference>
<feature type="chain" id="PRO_5042985080" evidence="6">
    <location>
        <begin position="17"/>
        <end position="176"/>
    </location>
</feature>
<sequence>MLTVIIFFTCFMNLMAEKQLLMSVTGEVARGNYSYYSLTYDGSISLYLYSLTGDADLYVSQVYPTPTYEPDTYCLQSSTCGLDVIHIPKSFRRPLGIGVYGHPSHETSTYLLEVVFRYDDVLYDDDSEEVFEIPFDNTYGVPAHDKVRNDAQEEEDSFIWALIWSFIDILLEVLFL</sequence>
<dbReference type="Proteomes" id="UP001378592">
    <property type="component" value="Unassembled WGS sequence"/>
</dbReference>
<organism evidence="7 8">
    <name type="scientific">Gryllus longicercus</name>
    <dbReference type="NCBI Taxonomy" id="2509291"/>
    <lineage>
        <taxon>Eukaryota</taxon>
        <taxon>Metazoa</taxon>
        <taxon>Ecdysozoa</taxon>
        <taxon>Arthropoda</taxon>
        <taxon>Hexapoda</taxon>
        <taxon>Insecta</taxon>
        <taxon>Pterygota</taxon>
        <taxon>Neoptera</taxon>
        <taxon>Polyneoptera</taxon>
        <taxon>Orthoptera</taxon>
        <taxon>Ensifera</taxon>
        <taxon>Gryllidea</taxon>
        <taxon>Grylloidea</taxon>
        <taxon>Gryllidae</taxon>
        <taxon>Gryllinae</taxon>
        <taxon>Gryllus</taxon>
    </lineage>
</organism>
<dbReference type="AlphaFoldDB" id="A0AAN9V3A5"/>
<dbReference type="Pfam" id="PF17065">
    <property type="entry name" value="UPF0669"/>
    <property type="match status" value="1"/>
</dbReference>
<evidence type="ECO:0000256" key="5">
    <source>
        <dbReference type="ARBA" id="ARBA00023180"/>
    </source>
</evidence>
<evidence type="ECO:0000313" key="7">
    <source>
        <dbReference type="EMBL" id="KAK7789630.1"/>
    </source>
</evidence>
<comment type="caution">
    <text evidence="7">The sequence shown here is derived from an EMBL/GenBank/DDBJ whole genome shotgun (WGS) entry which is preliminary data.</text>
</comment>
<evidence type="ECO:0000256" key="1">
    <source>
        <dbReference type="ARBA" id="ARBA00004613"/>
    </source>
</evidence>
<keyword evidence="3" id="KW-0964">Secreted</keyword>
<reference evidence="7 8" key="1">
    <citation type="submission" date="2024-03" db="EMBL/GenBank/DDBJ databases">
        <title>The genome assembly and annotation of the cricket Gryllus longicercus Weissman &amp; Gray.</title>
        <authorList>
            <person name="Szrajer S."/>
            <person name="Gray D."/>
            <person name="Ylla G."/>
        </authorList>
    </citation>
    <scope>NUCLEOTIDE SEQUENCE [LARGE SCALE GENOMIC DNA]</scope>
    <source>
        <strain evidence="7">DAG 2021-001</strain>
        <tissue evidence="7">Whole body minus gut</tissue>
    </source>
</reference>
<evidence type="ECO:0000256" key="4">
    <source>
        <dbReference type="ARBA" id="ARBA00022729"/>
    </source>
</evidence>
<dbReference type="PANTHER" id="PTHR31703">
    <property type="entry name" value="UPF0669 PROTEIN C6ORF120"/>
    <property type="match status" value="1"/>
</dbReference>
<feature type="signal peptide" evidence="6">
    <location>
        <begin position="1"/>
        <end position="16"/>
    </location>
</feature>
<keyword evidence="4 6" id="KW-0732">Signal</keyword>
<dbReference type="GO" id="GO:0005576">
    <property type="term" value="C:extracellular region"/>
    <property type="evidence" value="ECO:0007669"/>
    <property type="project" value="UniProtKB-SubCell"/>
</dbReference>
<keyword evidence="8" id="KW-1185">Reference proteome</keyword>
<comment type="subcellular location">
    <subcellularLocation>
        <location evidence="1">Secreted</location>
    </subcellularLocation>
</comment>